<proteinExistence type="predicted"/>
<reference evidence="6 7" key="1">
    <citation type="submission" date="2018-08" db="EMBL/GenBank/DDBJ databases">
        <title>A genome reference for cultivated species of the human gut microbiota.</title>
        <authorList>
            <person name="Zou Y."/>
            <person name="Xue W."/>
            <person name="Luo G."/>
        </authorList>
    </citation>
    <scope>NUCLEOTIDE SEQUENCE [LARGE SCALE GENOMIC DNA]</scope>
    <source>
        <strain evidence="6 7">AF19-21</strain>
    </source>
</reference>
<gene>
    <name evidence="6" type="ORF">DWX41_08265</name>
</gene>
<dbReference type="InterPro" id="IPR046335">
    <property type="entry name" value="LacI/GalR-like_sensor"/>
</dbReference>
<accession>A0A3E2WY17</accession>
<evidence type="ECO:0000313" key="7">
    <source>
        <dbReference type="Proteomes" id="UP000261111"/>
    </source>
</evidence>
<sequence>MKATLKDIAKDTGLSLATISKYINNKPVSPRNREKIEESIAKFGYTVNTAARSLRTRRTRTIGIISPAIGHPYWGSVISYVEQFLWEHEYSTIICTHNVNSINEQQSVQFLIDKRVDGILYIAYSQDDSSIKLIQEQNIPIVFLDNKPDTVTADFVTSQNKNGVFGAVEYLIQHNHQRIALITTNSLYTTAERLFGYKQALKHYSIPVKDNYIIYNTPNSNLENTQLPGLLASSLPPTAIIASTYDTGVDIITYAHRHGLTIPDDISLIIFDDNNIFKALNITVVRQDFFHLVQNSVRLLIERINENTELPVQHIQVDTDLVVRGSVKFVK</sequence>
<organism evidence="6 7">
    <name type="scientific">Hungatella hathewayi</name>
    <dbReference type="NCBI Taxonomy" id="154046"/>
    <lineage>
        <taxon>Bacteria</taxon>
        <taxon>Bacillati</taxon>
        <taxon>Bacillota</taxon>
        <taxon>Clostridia</taxon>
        <taxon>Lachnospirales</taxon>
        <taxon>Lachnospiraceae</taxon>
        <taxon>Hungatella</taxon>
    </lineage>
</organism>
<evidence type="ECO:0000256" key="1">
    <source>
        <dbReference type="ARBA" id="ARBA00022491"/>
    </source>
</evidence>
<feature type="domain" description="HTH lacI-type" evidence="5">
    <location>
        <begin position="3"/>
        <end position="56"/>
    </location>
</feature>
<keyword evidence="1" id="KW-0678">Repressor</keyword>
<dbReference type="AlphaFoldDB" id="A0A3E2WY17"/>
<protein>
    <submittedName>
        <fullName evidence="6">LacI family transcriptional regulator</fullName>
    </submittedName>
</protein>
<dbReference type="PANTHER" id="PTHR30146">
    <property type="entry name" value="LACI-RELATED TRANSCRIPTIONAL REPRESSOR"/>
    <property type="match status" value="1"/>
</dbReference>
<dbReference type="RefSeq" id="WP_025656974.1">
    <property type="nucleotide sequence ID" value="NZ_QVIA01000007.1"/>
</dbReference>
<dbReference type="GO" id="GO:0003700">
    <property type="term" value="F:DNA-binding transcription factor activity"/>
    <property type="evidence" value="ECO:0007669"/>
    <property type="project" value="TreeGrafter"/>
</dbReference>
<dbReference type="SUPFAM" id="SSF47413">
    <property type="entry name" value="lambda repressor-like DNA-binding domains"/>
    <property type="match status" value="1"/>
</dbReference>
<evidence type="ECO:0000256" key="3">
    <source>
        <dbReference type="ARBA" id="ARBA00023125"/>
    </source>
</evidence>
<keyword evidence="4" id="KW-0804">Transcription</keyword>
<dbReference type="GeneID" id="93334708"/>
<dbReference type="GO" id="GO:0000976">
    <property type="term" value="F:transcription cis-regulatory region binding"/>
    <property type="evidence" value="ECO:0007669"/>
    <property type="project" value="TreeGrafter"/>
</dbReference>
<dbReference type="Gene3D" id="3.40.50.2300">
    <property type="match status" value="2"/>
</dbReference>
<dbReference type="CDD" id="cd01392">
    <property type="entry name" value="HTH_LacI"/>
    <property type="match status" value="1"/>
</dbReference>
<dbReference type="Gene3D" id="1.10.260.40">
    <property type="entry name" value="lambda repressor-like DNA-binding domains"/>
    <property type="match status" value="1"/>
</dbReference>
<dbReference type="CDD" id="cd06267">
    <property type="entry name" value="PBP1_LacI_sugar_binding-like"/>
    <property type="match status" value="1"/>
</dbReference>
<dbReference type="InterPro" id="IPR028082">
    <property type="entry name" value="Peripla_BP_I"/>
</dbReference>
<keyword evidence="3" id="KW-0238">DNA-binding</keyword>
<dbReference type="Proteomes" id="UP000261111">
    <property type="component" value="Unassembled WGS sequence"/>
</dbReference>
<dbReference type="EMBL" id="QVIA01000007">
    <property type="protein sequence ID" value="RGC33053.1"/>
    <property type="molecule type" value="Genomic_DNA"/>
</dbReference>
<dbReference type="InterPro" id="IPR010982">
    <property type="entry name" value="Lambda_DNA-bd_dom_sf"/>
</dbReference>
<dbReference type="Pfam" id="PF00356">
    <property type="entry name" value="LacI"/>
    <property type="match status" value="1"/>
</dbReference>
<evidence type="ECO:0000259" key="5">
    <source>
        <dbReference type="PROSITE" id="PS50932"/>
    </source>
</evidence>
<dbReference type="InterPro" id="IPR000843">
    <property type="entry name" value="HTH_LacI"/>
</dbReference>
<keyword evidence="2" id="KW-0805">Transcription regulation</keyword>
<dbReference type="PROSITE" id="PS50932">
    <property type="entry name" value="HTH_LACI_2"/>
    <property type="match status" value="1"/>
</dbReference>
<evidence type="ECO:0000313" key="6">
    <source>
        <dbReference type="EMBL" id="RGC33053.1"/>
    </source>
</evidence>
<dbReference type="Pfam" id="PF13377">
    <property type="entry name" value="Peripla_BP_3"/>
    <property type="match status" value="1"/>
</dbReference>
<evidence type="ECO:0000256" key="4">
    <source>
        <dbReference type="ARBA" id="ARBA00023163"/>
    </source>
</evidence>
<name>A0A3E2WY17_9FIRM</name>
<comment type="caution">
    <text evidence="6">The sequence shown here is derived from an EMBL/GenBank/DDBJ whole genome shotgun (WGS) entry which is preliminary data.</text>
</comment>
<dbReference type="PANTHER" id="PTHR30146:SF148">
    <property type="entry name" value="HTH-TYPE TRANSCRIPTIONAL REPRESSOR PURR-RELATED"/>
    <property type="match status" value="1"/>
</dbReference>
<evidence type="ECO:0000256" key="2">
    <source>
        <dbReference type="ARBA" id="ARBA00023015"/>
    </source>
</evidence>
<dbReference type="SUPFAM" id="SSF53822">
    <property type="entry name" value="Periplasmic binding protein-like I"/>
    <property type="match status" value="1"/>
</dbReference>
<dbReference type="SMART" id="SM00354">
    <property type="entry name" value="HTH_LACI"/>
    <property type="match status" value="1"/>
</dbReference>